<dbReference type="PROSITE" id="PS51900">
    <property type="entry name" value="CB"/>
    <property type="match status" value="1"/>
</dbReference>
<sequence>MAISRKDPKGRKLREGENWRNDGRYSYRYTDVRTGKRLTVYAQDLPELREKEKQIAKDMEDNILTDGAIKKMTLNTLFERYMATRELADTTRVSYVRAWENRVKDEIGNIKVVQLLPSHIKAYYAKLSKAGYAYSTIKYIHNLLYPALEMAVDDDIIRKNPAKSSISDYGKPAEEKEALTVSQQEKFMEFVKQSNVYNTYYPMFTIMIGTGLRCGELIGLTWKDINIKAKTVNVDHQLIYKNLGDGCKFHISTPKTESGIRIIPMTQEVAKAFEEQRKINFMLAKDKSIEVDGYSGFVFTAKSGRPLMPNGVNSVLYNIVDAYNKTEVERAKKEHRKAELLPKFSAHVMRHTACTRMAECRMDVKVLQYIMGHAHIDVTMEVYNHIGELTRIENEIARLDSMVLNA</sequence>
<dbReference type="InterPro" id="IPR004191">
    <property type="entry name" value="Integrase_Tn916-type_DNA-bd_N"/>
</dbReference>
<dbReference type="InterPro" id="IPR002104">
    <property type="entry name" value="Integrase_catalytic"/>
</dbReference>
<gene>
    <name evidence="8" type="primary">Int-Tn_4</name>
    <name evidence="8" type="ORF">ERS852574_01481</name>
</gene>
<dbReference type="EMBL" id="CYXR01000009">
    <property type="protein sequence ID" value="CUM90664.1"/>
    <property type="molecule type" value="Genomic_DNA"/>
</dbReference>
<feature type="domain" description="Tyr recombinase" evidence="6">
    <location>
        <begin position="174"/>
        <end position="397"/>
    </location>
</feature>
<dbReference type="InterPro" id="IPR010998">
    <property type="entry name" value="Integrase_recombinase_N"/>
</dbReference>
<dbReference type="SUPFAM" id="SSF54171">
    <property type="entry name" value="DNA-binding domain"/>
    <property type="match status" value="1"/>
</dbReference>
<evidence type="ECO:0000256" key="1">
    <source>
        <dbReference type="ARBA" id="ARBA00008857"/>
    </source>
</evidence>
<dbReference type="RefSeq" id="WP_009243513.1">
    <property type="nucleotide sequence ID" value="NZ_CYXR01000009.1"/>
</dbReference>
<dbReference type="InterPro" id="IPR050808">
    <property type="entry name" value="Phage_Integrase"/>
</dbReference>
<dbReference type="Proteomes" id="UP000095727">
    <property type="component" value="Unassembled WGS sequence"/>
</dbReference>
<reference evidence="8 9" key="1">
    <citation type="submission" date="2015-09" db="EMBL/GenBank/DDBJ databases">
        <authorList>
            <consortium name="Pathogen Informatics"/>
        </authorList>
    </citation>
    <scope>NUCLEOTIDE SEQUENCE [LARGE SCALE GENOMIC DNA]</scope>
    <source>
        <strain evidence="8 9">2789STDY5834962</strain>
    </source>
</reference>
<accession>A0A173SJ59</accession>
<dbReference type="GO" id="GO:0006310">
    <property type="term" value="P:DNA recombination"/>
    <property type="evidence" value="ECO:0007669"/>
    <property type="project" value="UniProtKB-KW"/>
</dbReference>
<dbReference type="InterPro" id="IPR013762">
    <property type="entry name" value="Integrase-like_cat_sf"/>
</dbReference>
<keyword evidence="2" id="KW-0229">DNA integration</keyword>
<dbReference type="GO" id="GO:0008907">
    <property type="term" value="F:integrase activity"/>
    <property type="evidence" value="ECO:0007669"/>
    <property type="project" value="InterPro"/>
</dbReference>
<dbReference type="CDD" id="cd01189">
    <property type="entry name" value="INT_ICEBs1_C_like"/>
    <property type="match status" value="1"/>
</dbReference>
<dbReference type="GO" id="GO:0003677">
    <property type="term" value="F:DNA binding"/>
    <property type="evidence" value="ECO:0007669"/>
    <property type="project" value="UniProtKB-UniRule"/>
</dbReference>
<comment type="similarity">
    <text evidence="1">Belongs to the 'phage' integrase family.</text>
</comment>
<evidence type="ECO:0000256" key="3">
    <source>
        <dbReference type="ARBA" id="ARBA00023125"/>
    </source>
</evidence>
<keyword evidence="3 5" id="KW-0238">DNA-binding</keyword>
<organism evidence="8 9">
    <name type="scientific">Coprococcus comes</name>
    <dbReference type="NCBI Taxonomy" id="410072"/>
    <lineage>
        <taxon>Bacteria</taxon>
        <taxon>Bacillati</taxon>
        <taxon>Bacillota</taxon>
        <taxon>Clostridia</taxon>
        <taxon>Lachnospirales</taxon>
        <taxon>Lachnospiraceae</taxon>
        <taxon>Coprococcus</taxon>
    </lineage>
</organism>
<dbReference type="InterPro" id="IPR011010">
    <property type="entry name" value="DNA_brk_join_enz"/>
</dbReference>
<dbReference type="Gene3D" id="3.30.160.60">
    <property type="entry name" value="Classic Zinc Finger"/>
    <property type="match status" value="1"/>
</dbReference>
<dbReference type="Pfam" id="PF02920">
    <property type="entry name" value="Integrase_DNA"/>
    <property type="match status" value="1"/>
</dbReference>
<dbReference type="SUPFAM" id="SSF56349">
    <property type="entry name" value="DNA breaking-rejoining enzymes"/>
    <property type="match status" value="1"/>
</dbReference>
<evidence type="ECO:0000313" key="8">
    <source>
        <dbReference type="EMBL" id="CUM90664.1"/>
    </source>
</evidence>
<dbReference type="Gene3D" id="1.10.150.130">
    <property type="match status" value="1"/>
</dbReference>
<dbReference type="PANTHER" id="PTHR30629:SF2">
    <property type="entry name" value="PROPHAGE INTEGRASE INTS-RELATED"/>
    <property type="match status" value="1"/>
</dbReference>
<dbReference type="InterPro" id="IPR044068">
    <property type="entry name" value="CB"/>
</dbReference>
<dbReference type="InterPro" id="IPR016177">
    <property type="entry name" value="DNA-bd_dom_sf"/>
</dbReference>
<dbReference type="PANTHER" id="PTHR30629">
    <property type="entry name" value="PROPHAGE INTEGRASE"/>
    <property type="match status" value="1"/>
</dbReference>
<name>A0A173SJ59_9FIRM</name>
<evidence type="ECO:0000313" key="9">
    <source>
        <dbReference type="Proteomes" id="UP000095727"/>
    </source>
</evidence>
<keyword evidence="4" id="KW-0233">DNA recombination</keyword>
<dbReference type="PROSITE" id="PS51898">
    <property type="entry name" value="TYR_RECOMBINASE"/>
    <property type="match status" value="1"/>
</dbReference>
<feature type="domain" description="Core-binding (CB)" evidence="7">
    <location>
        <begin position="72"/>
        <end position="152"/>
    </location>
</feature>
<evidence type="ECO:0000259" key="7">
    <source>
        <dbReference type="PROSITE" id="PS51900"/>
    </source>
</evidence>
<dbReference type="Pfam" id="PF00589">
    <property type="entry name" value="Phage_integrase"/>
    <property type="match status" value="1"/>
</dbReference>
<evidence type="ECO:0000256" key="5">
    <source>
        <dbReference type="PROSITE-ProRule" id="PRU01248"/>
    </source>
</evidence>
<evidence type="ECO:0000256" key="2">
    <source>
        <dbReference type="ARBA" id="ARBA00022908"/>
    </source>
</evidence>
<proteinExistence type="inferred from homology"/>
<evidence type="ECO:0000259" key="6">
    <source>
        <dbReference type="PROSITE" id="PS51898"/>
    </source>
</evidence>
<evidence type="ECO:0000256" key="4">
    <source>
        <dbReference type="ARBA" id="ARBA00023172"/>
    </source>
</evidence>
<dbReference type="AlphaFoldDB" id="A0A173SJ59"/>
<dbReference type="Gene3D" id="1.10.443.10">
    <property type="entry name" value="Intergrase catalytic core"/>
    <property type="match status" value="1"/>
</dbReference>
<protein>
    <submittedName>
        <fullName evidence="8">Integrase</fullName>
    </submittedName>
</protein>